<dbReference type="GO" id="GO:0009297">
    <property type="term" value="P:pilus assembly"/>
    <property type="evidence" value="ECO:0007669"/>
    <property type="project" value="InterPro"/>
</dbReference>
<keyword evidence="6" id="KW-0732">Signal</keyword>
<keyword evidence="4" id="KW-1134">Transmembrane beta strand</keyword>
<comment type="subcellular location">
    <subcellularLocation>
        <location evidence="1">Cell outer membrane</location>
        <topology evidence="1">Multi-pass membrane protein</topology>
    </subcellularLocation>
</comment>
<dbReference type="Pfam" id="PF00577">
    <property type="entry name" value="Usher"/>
    <property type="match status" value="1"/>
</dbReference>
<dbReference type="InterPro" id="IPR037224">
    <property type="entry name" value="PapC_N_sf"/>
</dbReference>
<dbReference type="Gene3D" id="2.60.40.3110">
    <property type="match status" value="1"/>
</dbReference>
<evidence type="ECO:0000313" key="12">
    <source>
        <dbReference type="Proteomes" id="UP000244334"/>
    </source>
</evidence>
<evidence type="ECO:0000313" key="11">
    <source>
        <dbReference type="EMBL" id="RAP72402.1"/>
    </source>
</evidence>
<comment type="caution">
    <text evidence="11">The sequence shown here is derived from an EMBL/GenBank/DDBJ whole genome shotgun (WGS) entry which is preliminary data.</text>
</comment>
<keyword evidence="8" id="KW-0998">Cell outer membrane</keyword>
<evidence type="ECO:0000259" key="9">
    <source>
        <dbReference type="Pfam" id="PF13953"/>
    </source>
</evidence>
<evidence type="ECO:0000256" key="7">
    <source>
        <dbReference type="ARBA" id="ARBA00023136"/>
    </source>
</evidence>
<evidence type="ECO:0000256" key="5">
    <source>
        <dbReference type="ARBA" id="ARBA00022692"/>
    </source>
</evidence>
<feature type="domain" description="PapC-like C-terminal" evidence="9">
    <location>
        <begin position="760"/>
        <end position="814"/>
    </location>
</feature>
<organism evidence="11 12">
    <name type="scientific">Candidatus Erwinia dacicola</name>
    <dbReference type="NCBI Taxonomy" id="252393"/>
    <lineage>
        <taxon>Bacteria</taxon>
        <taxon>Pseudomonadati</taxon>
        <taxon>Pseudomonadota</taxon>
        <taxon>Gammaproteobacteria</taxon>
        <taxon>Enterobacterales</taxon>
        <taxon>Erwiniaceae</taxon>
        <taxon>Erwinia</taxon>
    </lineage>
</organism>
<evidence type="ECO:0000256" key="3">
    <source>
        <dbReference type="ARBA" id="ARBA00022448"/>
    </source>
</evidence>
<evidence type="ECO:0000256" key="8">
    <source>
        <dbReference type="ARBA" id="ARBA00023237"/>
    </source>
</evidence>
<dbReference type="Pfam" id="PF13954">
    <property type="entry name" value="PapC_N"/>
    <property type="match status" value="1"/>
</dbReference>
<dbReference type="PANTHER" id="PTHR30451:SF10">
    <property type="entry name" value="OUTER MEMBRANE USHER PROTEIN YFCU-RELATED"/>
    <property type="match status" value="1"/>
</dbReference>
<evidence type="ECO:0000256" key="2">
    <source>
        <dbReference type="ARBA" id="ARBA00008064"/>
    </source>
</evidence>
<dbReference type="InterPro" id="IPR025885">
    <property type="entry name" value="PapC_N"/>
</dbReference>
<keyword evidence="12" id="KW-1185">Reference proteome</keyword>
<accession>A0A328TS76</accession>
<evidence type="ECO:0000256" key="1">
    <source>
        <dbReference type="ARBA" id="ARBA00004571"/>
    </source>
</evidence>
<feature type="domain" description="PapC N-terminal" evidence="10">
    <location>
        <begin position="41"/>
        <end position="185"/>
    </location>
</feature>
<evidence type="ECO:0000259" key="10">
    <source>
        <dbReference type="Pfam" id="PF13954"/>
    </source>
</evidence>
<keyword evidence="7" id="KW-0472">Membrane</keyword>
<dbReference type="InterPro" id="IPR042186">
    <property type="entry name" value="FimD_plug_dom"/>
</dbReference>
<evidence type="ECO:0000256" key="4">
    <source>
        <dbReference type="ARBA" id="ARBA00022452"/>
    </source>
</evidence>
<dbReference type="InterPro" id="IPR043142">
    <property type="entry name" value="PapC-like_C_sf"/>
</dbReference>
<dbReference type="AlphaFoldDB" id="A0A328TS76"/>
<dbReference type="NCBIfam" id="NF011812">
    <property type="entry name" value="PRK15284.1"/>
    <property type="match status" value="1"/>
</dbReference>
<proteinExistence type="inferred from homology"/>
<dbReference type="InterPro" id="IPR025949">
    <property type="entry name" value="PapC-like_C"/>
</dbReference>
<dbReference type="PANTHER" id="PTHR30451">
    <property type="entry name" value="OUTER MEMBRANE USHER PROTEIN"/>
    <property type="match status" value="1"/>
</dbReference>
<dbReference type="EMBL" id="LJAM02000037">
    <property type="protein sequence ID" value="RAP72402.1"/>
    <property type="molecule type" value="Genomic_DNA"/>
</dbReference>
<dbReference type="Gene3D" id="2.60.40.2610">
    <property type="entry name" value="Outer membrane usher protein FimD, plug domain"/>
    <property type="match status" value="1"/>
</dbReference>
<dbReference type="Pfam" id="PF13953">
    <property type="entry name" value="PapC_C"/>
    <property type="match status" value="1"/>
</dbReference>
<comment type="similarity">
    <text evidence="2">Belongs to the fimbrial export usher family.</text>
</comment>
<dbReference type="Gene3D" id="2.60.40.2070">
    <property type="match status" value="1"/>
</dbReference>
<dbReference type="InterPro" id="IPR000015">
    <property type="entry name" value="Fimb_usher"/>
</dbReference>
<dbReference type="GO" id="GO:0015473">
    <property type="term" value="F:fimbrial usher porin activity"/>
    <property type="evidence" value="ECO:0007669"/>
    <property type="project" value="InterPro"/>
</dbReference>
<dbReference type="SUPFAM" id="SSF141729">
    <property type="entry name" value="FimD N-terminal domain-like"/>
    <property type="match status" value="1"/>
</dbReference>
<dbReference type="GO" id="GO:0009279">
    <property type="term" value="C:cell outer membrane"/>
    <property type="evidence" value="ECO:0007669"/>
    <property type="project" value="UniProtKB-SubCell"/>
</dbReference>
<keyword evidence="5" id="KW-0812">Transmembrane</keyword>
<name>A0A328TS76_9GAMM</name>
<evidence type="ECO:0000256" key="6">
    <source>
        <dbReference type="ARBA" id="ARBA00022729"/>
    </source>
</evidence>
<gene>
    <name evidence="11" type="ORF">ACZ87_00759</name>
</gene>
<dbReference type="Gene3D" id="3.10.20.410">
    <property type="match status" value="1"/>
</dbReference>
<protein>
    <submittedName>
        <fullName evidence="11">PapC C-terminal domain protein</fullName>
    </submittedName>
</protein>
<dbReference type="Proteomes" id="UP000244334">
    <property type="component" value="Unassembled WGS sequence"/>
</dbReference>
<sequence>MTICGIMEKVTFTIKSPAILVISIFLVLISILDRVHAKDIQFNTDLLDVDDRKNIDVTNFARKGYIMLGRYTLNVRLNGDELGDREVNFYTPKKHPDESFPCLTSQLVAELGLKSAATDALKWWHGGECLETSILAGTQVRGELSNSTLSINIPQPFLQYQSANWDPPSRWDNGIPGLLFDYNFNTQARFNAHSGDQRSLSGSGVAGANAGPWRLRADWQGRRDSLRGETRSSFDWTRYYAYRALPQLGTKLTLGEDYLVSDIFDSFRFAGASMVTDSNMLPPNLRGYAPEVTGVARTNARVVVMHQGRVLYQSHVAAGPFRIRDIDDSVIGELDVRVEEEDGTVQTFKLNSATVPYLTRPGQVRYRMALGRPANWQYAANRLEFASAEFSWGVNNGWSLYGGAIVSDKYQALASGIGRNLLAFGAMSFDVTHSMAHLSAGDSRADNSYRLSYSKRFDDYGSQVTFAGYRFSESQFMTMDEFLDAQSQQDRSSNSREMYVMTLAQDIRPLAANVQLSYNRQTWWDKPDTEHFSLAMSRYFDLMEWRNLSLSLSAWRNRDNQNSDKGLYLSLSVPFGDNETISYSGSTERDNNTQQVNYYQRLNNSDSYSLSAGSSNNRTAMTGYYIHEGNAGQMTASANIQPGNYQAFGATLKGGMSATTEGMALHRQNSPSGTRLLLDTDGVADIPVKSTLGTSRSNRFGKMVISDVSSYYRNQVGIDINRLPENAEVTSSMVRVTLTEGAIGYRHFSVLAGQKAMAVIRLADGSVPPFGAQVFNARQQEVGLVADGGSVYLSGLQSGQQMSVHWDGKSQCTLPKLDAALLANLLLPCIKAAPKHTELLQAAKIKEQ</sequence>
<keyword evidence="3" id="KW-0813">Transport</keyword>
<reference evidence="11" key="1">
    <citation type="submission" date="2018-04" db="EMBL/GenBank/DDBJ databases">
        <title>Genomes of the Obligate Erwinia dacicola and Facultative Enterobacter sp. OLF Endosymbionts of the Olive Fruit fly, Bactrocera oleae.</title>
        <authorList>
            <person name="Estes A.M."/>
            <person name="Hearn D.J."/>
            <person name="Agarwal S."/>
            <person name="Pierson E.A."/>
            <person name="Dunning-Hotopp J.C."/>
        </authorList>
    </citation>
    <scope>NUCLEOTIDE SEQUENCE [LARGE SCALE GENOMIC DNA]</scope>
    <source>
        <strain evidence="11">Oroville</strain>
    </source>
</reference>